<dbReference type="GO" id="GO:0019265">
    <property type="term" value="P:glycine biosynthetic process, by transamination of glyoxylate"/>
    <property type="evidence" value="ECO:0007669"/>
    <property type="project" value="TreeGrafter"/>
</dbReference>
<dbReference type="eggNOG" id="COG0075">
    <property type="taxonomic scope" value="Bacteria"/>
</dbReference>
<dbReference type="GO" id="GO:0008453">
    <property type="term" value="F:alanine-glyoxylate transaminase activity"/>
    <property type="evidence" value="ECO:0007669"/>
    <property type="project" value="TreeGrafter"/>
</dbReference>
<dbReference type="InterPro" id="IPR015421">
    <property type="entry name" value="PyrdxlP-dep_Trfase_major"/>
</dbReference>
<evidence type="ECO:0000313" key="8">
    <source>
        <dbReference type="Proteomes" id="UP000014803"/>
    </source>
</evidence>
<dbReference type="Proteomes" id="UP000014803">
    <property type="component" value="Chromosome"/>
</dbReference>
<dbReference type="InterPro" id="IPR015424">
    <property type="entry name" value="PyrdxlP-dep_Trfase"/>
</dbReference>
<dbReference type="EMBL" id="CP003969">
    <property type="protein sequence ID" value="AGP33606.1"/>
    <property type="molecule type" value="Genomic_DNA"/>
</dbReference>
<evidence type="ECO:0000259" key="6">
    <source>
        <dbReference type="Pfam" id="PF00266"/>
    </source>
</evidence>
<keyword evidence="7" id="KW-0808">Transferase</keyword>
<feature type="modified residue" description="N6-(pyridoxal phosphate)lysine" evidence="5">
    <location>
        <position position="221"/>
    </location>
</feature>
<dbReference type="PANTHER" id="PTHR21152:SF40">
    <property type="entry name" value="ALANINE--GLYOXYLATE AMINOTRANSFERASE"/>
    <property type="match status" value="1"/>
</dbReference>
<dbReference type="PATRIC" id="fig|1254432.3.peg.713"/>
<gene>
    <name evidence="7" type="ORF">SCE1572_03275</name>
</gene>
<dbReference type="PANTHER" id="PTHR21152">
    <property type="entry name" value="AMINOTRANSFERASE CLASS V"/>
    <property type="match status" value="1"/>
</dbReference>
<dbReference type="KEGG" id="scu:SCE1572_03275"/>
<reference evidence="7 8" key="1">
    <citation type="journal article" date="2013" name="Sci. Rep.">
        <title>Extraordinary expansion of a Sorangium cellulosum genome from an alkaline milieu.</title>
        <authorList>
            <person name="Han K."/>
            <person name="Li Z.F."/>
            <person name="Peng R."/>
            <person name="Zhu L.P."/>
            <person name="Zhou T."/>
            <person name="Wang L.G."/>
            <person name="Li S.G."/>
            <person name="Zhang X.B."/>
            <person name="Hu W."/>
            <person name="Wu Z.H."/>
            <person name="Qin N."/>
            <person name="Li Y.Z."/>
        </authorList>
    </citation>
    <scope>NUCLEOTIDE SEQUENCE [LARGE SCALE GENOMIC DNA]</scope>
    <source>
        <strain evidence="7 8">So0157-2</strain>
    </source>
</reference>
<keyword evidence="7" id="KW-0032">Aminotransferase</keyword>
<feature type="binding site" evidence="4">
    <location>
        <position position="364"/>
    </location>
    <ligand>
        <name>substrate</name>
    </ligand>
</feature>
<dbReference type="Gene3D" id="3.40.640.10">
    <property type="entry name" value="Type I PLP-dependent aspartate aminotransferase-like (Major domain)"/>
    <property type="match status" value="1"/>
</dbReference>
<comment type="cofactor">
    <cofactor evidence="1 5">
        <name>pyridoxal 5'-phosphate</name>
        <dbReference type="ChEBI" id="CHEBI:597326"/>
    </cofactor>
</comment>
<dbReference type="GO" id="GO:0004760">
    <property type="term" value="F:L-serine-pyruvate transaminase activity"/>
    <property type="evidence" value="ECO:0007669"/>
    <property type="project" value="TreeGrafter"/>
</dbReference>
<dbReference type="InterPro" id="IPR015422">
    <property type="entry name" value="PyrdxlP-dep_Trfase_small"/>
</dbReference>
<evidence type="ECO:0000313" key="7">
    <source>
        <dbReference type="EMBL" id="AGP33606.1"/>
    </source>
</evidence>
<dbReference type="InterPro" id="IPR024169">
    <property type="entry name" value="SP_NH2Trfase/AEP_transaminase"/>
</dbReference>
<dbReference type="STRING" id="1254432.SCE1572_03275"/>
<sequence>MLARSALSPKVLAMSFSILPPPITPLAAILPSEPLLLMGAGPVPIPQAVAQANGVIINHLGPTMDRVIQNVKYMAAYAFQTRSDKIIGIAGPASAAMEMAVSNLCWPGRKVLCLKVGTFSGRLGEMALGVGADVTFLEGPPGRPVTLADAREAMKKQRYDVVTMAHGETSCGVRMVELPEICKLAKSQGALTIVDAVVTLTAMPVHMDEWGIDVGIVGGQKALSSIPGVSACAFSQDAWKTVEERPSPRPHWCYDATRAQRFWGYQQYHYTAPVPGVLALHEALRLVCEETLERRFRRHEMSSLAMQAGLEAMGLELFASKDVRLNSVLAIKLPSGVDSARIREYMTKAFRVEISGAFGLNIVRVGQMGEQCRSHNLFKTLYAMGMSFQREGVKLDVSKGMAALEQGLAGDREYFVD</sequence>
<dbReference type="HOGENOM" id="CLU_027686_0_0_7"/>
<proteinExistence type="inferred from homology"/>
<evidence type="ECO:0000256" key="1">
    <source>
        <dbReference type="ARBA" id="ARBA00001933"/>
    </source>
</evidence>
<comment type="similarity">
    <text evidence="2">Belongs to the class-V pyridoxal-phosphate-dependent aminotransferase family.</text>
</comment>
<protein>
    <submittedName>
        <fullName evidence="7">Alanine--glyoxylate aminotransferase</fullName>
    </submittedName>
</protein>
<evidence type="ECO:0000256" key="5">
    <source>
        <dbReference type="PIRSR" id="PIRSR000524-50"/>
    </source>
</evidence>
<dbReference type="SUPFAM" id="SSF53383">
    <property type="entry name" value="PLP-dependent transferases"/>
    <property type="match status" value="1"/>
</dbReference>
<organism evidence="7 8">
    <name type="scientific">Sorangium cellulosum So0157-2</name>
    <dbReference type="NCBI Taxonomy" id="1254432"/>
    <lineage>
        <taxon>Bacteria</taxon>
        <taxon>Pseudomonadati</taxon>
        <taxon>Myxococcota</taxon>
        <taxon>Polyangia</taxon>
        <taxon>Polyangiales</taxon>
        <taxon>Polyangiaceae</taxon>
        <taxon>Sorangium</taxon>
    </lineage>
</organism>
<evidence type="ECO:0000256" key="3">
    <source>
        <dbReference type="ARBA" id="ARBA00022898"/>
    </source>
</evidence>
<dbReference type="InterPro" id="IPR000192">
    <property type="entry name" value="Aminotrans_V_dom"/>
</dbReference>
<dbReference type="Pfam" id="PF00266">
    <property type="entry name" value="Aminotran_5"/>
    <property type="match status" value="1"/>
</dbReference>
<evidence type="ECO:0000256" key="2">
    <source>
        <dbReference type="ARBA" id="ARBA00009236"/>
    </source>
</evidence>
<feature type="domain" description="Aminotransferase class V" evidence="6">
    <location>
        <begin position="58"/>
        <end position="355"/>
    </location>
</feature>
<accession>S4XMG6</accession>
<evidence type="ECO:0000256" key="4">
    <source>
        <dbReference type="PIRSR" id="PIRSR000524-1"/>
    </source>
</evidence>
<dbReference type="PIRSF" id="PIRSF000524">
    <property type="entry name" value="SPT"/>
    <property type="match status" value="1"/>
</dbReference>
<keyword evidence="3 5" id="KW-0663">Pyridoxal phosphate</keyword>
<name>S4XMG6_SORCE</name>
<dbReference type="Gene3D" id="3.90.1150.10">
    <property type="entry name" value="Aspartate Aminotransferase, domain 1"/>
    <property type="match status" value="1"/>
</dbReference>
<dbReference type="AlphaFoldDB" id="S4XMG6"/>